<evidence type="ECO:0000313" key="1">
    <source>
        <dbReference type="EMBL" id="SUA50172.1"/>
    </source>
</evidence>
<evidence type="ECO:0000313" key="2">
    <source>
        <dbReference type="Proteomes" id="UP000254603"/>
    </source>
</evidence>
<gene>
    <name evidence="1" type="ORF">NCTC11997_00070</name>
</gene>
<dbReference type="Proteomes" id="UP000254603">
    <property type="component" value="Unassembled WGS sequence"/>
</dbReference>
<name>A0A378XBK0_9BURK</name>
<organism evidence="1 2">
    <name type="scientific">Oligella ureolytica</name>
    <dbReference type="NCBI Taxonomy" id="90244"/>
    <lineage>
        <taxon>Bacteria</taxon>
        <taxon>Pseudomonadati</taxon>
        <taxon>Pseudomonadota</taxon>
        <taxon>Betaproteobacteria</taxon>
        <taxon>Burkholderiales</taxon>
        <taxon>Alcaligenaceae</taxon>
        <taxon>Oligella</taxon>
    </lineage>
</organism>
<proteinExistence type="predicted"/>
<dbReference type="EMBL" id="UGSB01000001">
    <property type="protein sequence ID" value="SUA50172.1"/>
    <property type="molecule type" value="Genomic_DNA"/>
</dbReference>
<accession>A0A378XBK0</accession>
<dbReference type="AlphaFoldDB" id="A0A378XBK0"/>
<reference evidence="1 2" key="1">
    <citation type="submission" date="2018-06" db="EMBL/GenBank/DDBJ databases">
        <authorList>
            <consortium name="Pathogen Informatics"/>
            <person name="Doyle S."/>
        </authorList>
    </citation>
    <scope>NUCLEOTIDE SEQUENCE [LARGE SCALE GENOMIC DNA]</scope>
    <source>
        <strain evidence="1 2">NCTC11997</strain>
    </source>
</reference>
<sequence length="30" mass="3698">MSLLENSRLANNKMKDLMKRLLKYEENHDY</sequence>
<protein>
    <submittedName>
        <fullName evidence="1">Uncharacterized protein</fullName>
    </submittedName>
</protein>